<sequence>MSFTQTRVNSFNFSCLQHFIKKSGSVYHVSSSHWFSDSCNRLLALRQLLVSRSRGSRGYCGLTITETSPQQACSRRGGKRISKFLVRCLYHRQRLALRGIIEWRLHKSVTSDSTR</sequence>
<evidence type="ECO:0000313" key="2">
    <source>
        <dbReference type="Proteomes" id="UP001431783"/>
    </source>
</evidence>
<proteinExistence type="predicted"/>
<keyword evidence="2" id="KW-1185">Reference proteome</keyword>
<evidence type="ECO:0000313" key="1">
    <source>
        <dbReference type="EMBL" id="KAK9883038.1"/>
    </source>
</evidence>
<dbReference type="Proteomes" id="UP001431783">
    <property type="component" value="Unassembled WGS sequence"/>
</dbReference>
<gene>
    <name evidence="1" type="ORF">WA026_001245</name>
</gene>
<comment type="caution">
    <text evidence="1">The sequence shown here is derived from an EMBL/GenBank/DDBJ whole genome shotgun (WGS) entry which is preliminary data.</text>
</comment>
<protein>
    <submittedName>
        <fullName evidence="1">Uncharacterized protein</fullName>
    </submittedName>
</protein>
<dbReference type="AlphaFoldDB" id="A0AAW1UR87"/>
<name>A0AAW1UR87_9CUCU</name>
<dbReference type="EMBL" id="JARQZJ010000091">
    <property type="protein sequence ID" value="KAK9883038.1"/>
    <property type="molecule type" value="Genomic_DNA"/>
</dbReference>
<accession>A0AAW1UR87</accession>
<reference evidence="1 2" key="1">
    <citation type="submission" date="2023-03" db="EMBL/GenBank/DDBJ databases">
        <title>Genome insight into feeding habits of ladybird beetles.</title>
        <authorList>
            <person name="Li H.-S."/>
            <person name="Huang Y.-H."/>
            <person name="Pang H."/>
        </authorList>
    </citation>
    <scope>NUCLEOTIDE SEQUENCE [LARGE SCALE GENOMIC DNA]</scope>
    <source>
        <strain evidence="1">SYSU_2023b</strain>
        <tissue evidence="1">Whole body</tissue>
    </source>
</reference>
<organism evidence="1 2">
    <name type="scientific">Henosepilachna vigintioctopunctata</name>
    <dbReference type="NCBI Taxonomy" id="420089"/>
    <lineage>
        <taxon>Eukaryota</taxon>
        <taxon>Metazoa</taxon>
        <taxon>Ecdysozoa</taxon>
        <taxon>Arthropoda</taxon>
        <taxon>Hexapoda</taxon>
        <taxon>Insecta</taxon>
        <taxon>Pterygota</taxon>
        <taxon>Neoptera</taxon>
        <taxon>Endopterygota</taxon>
        <taxon>Coleoptera</taxon>
        <taxon>Polyphaga</taxon>
        <taxon>Cucujiformia</taxon>
        <taxon>Coccinelloidea</taxon>
        <taxon>Coccinellidae</taxon>
        <taxon>Epilachninae</taxon>
        <taxon>Epilachnini</taxon>
        <taxon>Henosepilachna</taxon>
    </lineage>
</organism>